<organism evidence="1 2">
    <name type="scientific">Fusarium falciforme</name>
    <dbReference type="NCBI Taxonomy" id="195108"/>
    <lineage>
        <taxon>Eukaryota</taxon>
        <taxon>Fungi</taxon>
        <taxon>Dikarya</taxon>
        <taxon>Ascomycota</taxon>
        <taxon>Pezizomycotina</taxon>
        <taxon>Sordariomycetes</taxon>
        <taxon>Hypocreomycetidae</taxon>
        <taxon>Hypocreales</taxon>
        <taxon>Nectriaceae</taxon>
        <taxon>Fusarium</taxon>
        <taxon>Fusarium solani species complex</taxon>
    </lineage>
</organism>
<name>A0A9W8RBL6_9HYPO</name>
<keyword evidence="2" id="KW-1185">Reference proteome</keyword>
<sequence length="151" mass="16569">MHQTPADARQRRIIQLSQQWGFTFPPSAPAPLARPQQPPSFRTQADDEVAEGLLQRRCAEVAQLRPKSGLSRAFSSGNLKKGKHWDTKEIFNVLNSWVDSSGSAGVAEALIAKLAAAGIDLSGMQTHKSGLLNRRRSFDNGVDRTRLLNGH</sequence>
<protein>
    <submittedName>
        <fullName evidence="1">Uncharacterized protein</fullName>
    </submittedName>
</protein>
<accession>A0A9W8RBL6</accession>
<dbReference type="EMBL" id="JAOQAV010000008">
    <property type="protein sequence ID" value="KAJ4191970.1"/>
    <property type="molecule type" value="Genomic_DNA"/>
</dbReference>
<reference evidence="1" key="1">
    <citation type="submission" date="2022-09" db="EMBL/GenBank/DDBJ databases">
        <title>Fusarium specimens isolated from Avocado Roots.</title>
        <authorList>
            <person name="Stajich J."/>
            <person name="Roper C."/>
            <person name="Heimlech-Rivalta G."/>
        </authorList>
    </citation>
    <scope>NUCLEOTIDE SEQUENCE</scope>
    <source>
        <strain evidence="1">A02</strain>
    </source>
</reference>
<dbReference type="AlphaFoldDB" id="A0A9W8RBL6"/>
<comment type="caution">
    <text evidence="1">The sequence shown here is derived from an EMBL/GenBank/DDBJ whole genome shotgun (WGS) entry which is preliminary data.</text>
</comment>
<dbReference type="Proteomes" id="UP001152087">
    <property type="component" value="Unassembled WGS sequence"/>
</dbReference>
<gene>
    <name evidence="1" type="ORF">NW755_004105</name>
</gene>
<proteinExistence type="predicted"/>
<evidence type="ECO:0000313" key="2">
    <source>
        <dbReference type="Proteomes" id="UP001152087"/>
    </source>
</evidence>
<evidence type="ECO:0000313" key="1">
    <source>
        <dbReference type="EMBL" id="KAJ4191970.1"/>
    </source>
</evidence>